<dbReference type="Pfam" id="PF08589">
    <property type="entry name" value="ATG43"/>
    <property type="match status" value="1"/>
</dbReference>
<reference evidence="2" key="1">
    <citation type="journal article" date="2023" name="Mol. Plant Microbe Interact.">
        <title>Elucidating the Obligate Nature and Biological Capacity of an Invasive Fungal Corn Pathogen.</title>
        <authorList>
            <person name="MacCready J.S."/>
            <person name="Roggenkamp E.M."/>
            <person name="Gdanetz K."/>
            <person name="Chilvers M.I."/>
        </authorList>
    </citation>
    <scope>NUCLEOTIDE SEQUENCE</scope>
    <source>
        <strain evidence="2">PM02</strain>
    </source>
</reference>
<accession>A0AAD9MAQ6</accession>
<name>A0AAD9MAQ6_9PEZI</name>
<dbReference type="GO" id="GO:0000423">
    <property type="term" value="P:mitophagy"/>
    <property type="evidence" value="ECO:0007669"/>
    <property type="project" value="InterPro"/>
</dbReference>
<keyword evidence="3" id="KW-1185">Reference proteome</keyword>
<dbReference type="Proteomes" id="UP001217918">
    <property type="component" value="Unassembled WGS sequence"/>
</dbReference>
<dbReference type="GO" id="GO:0140580">
    <property type="term" value="F:mitochondrion autophagosome adaptor activity"/>
    <property type="evidence" value="ECO:0007669"/>
    <property type="project" value="InterPro"/>
</dbReference>
<dbReference type="AlphaFoldDB" id="A0AAD9MAQ6"/>
<gene>
    <name evidence="2" type="ORF">P8C59_003824</name>
</gene>
<feature type="compositionally biased region" description="Acidic residues" evidence="1">
    <location>
        <begin position="45"/>
        <end position="59"/>
    </location>
</feature>
<evidence type="ECO:0000313" key="3">
    <source>
        <dbReference type="Proteomes" id="UP001217918"/>
    </source>
</evidence>
<proteinExistence type="predicted"/>
<feature type="region of interest" description="Disordered" evidence="1">
    <location>
        <begin position="17"/>
        <end position="59"/>
    </location>
</feature>
<dbReference type="EMBL" id="JAQQPM010000003">
    <property type="protein sequence ID" value="KAK2069227.1"/>
    <property type="molecule type" value="Genomic_DNA"/>
</dbReference>
<protein>
    <submittedName>
        <fullName evidence="2">Uncharacterized protein</fullName>
    </submittedName>
</protein>
<sequence length="177" mass="19965">MDSSVPLQLAEMVQTAHIEPNPSLEHDLSPSTAASRRVPVMLEENSLDDSEGEDVEDTVDDDDEIPLSVLHHKPRPTQHMPLPLRDLRFEQSYLHSIAKADTWWMVAWITLRDQVMMPLVQGVIYNLAVCGWQFWNKNAQLSGSSMSLTEVANMPKEEQPCNSTFAPALSLSKHRSM</sequence>
<dbReference type="PANTHER" id="PTHR38699:SF1">
    <property type="entry name" value="MITOPHAGY RECEPTOR ATG43"/>
    <property type="match status" value="1"/>
</dbReference>
<evidence type="ECO:0000256" key="1">
    <source>
        <dbReference type="SAM" id="MobiDB-lite"/>
    </source>
</evidence>
<organism evidence="2 3">
    <name type="scientific">Phyllachora maydis</name>
    <dbReference type="NCBI Taxonomy" id="1825666"/>
    <lineage>
        <taxon>Eukaryota</taxon>
        <taxon>Fungi</taxon>
        <taxon>Dikarya</taxon>
        <taxon>Ascomycota</taxon>
        <taxon>Pezizomycotina</taxon>
        <taxon>Sordariomycetes</taxon>
        <taxon>Sordariomycetidae</taxon>
        <taxon>Phyllachorales</taxon>
        <taxon>Phyllachoraceae</taxon>
        <taxon>Phyllachora</taxon>
    </lineage>
</organism>
<evidence type="ECO:0000313" key="2">
    <source>
        <dbReference type="EMBL" id="KAK2069227.1"/>
    </source>
</evidence>
<dbReference type="PANTHER" id="PTHR38699">
    <property type="entry name" value="CHROMOSOME 1, WHOLE GENOME SHOTGUN SEQUENCE"/>
    <property type="match status" value="1"/>
</dbReference>
<dbReference type="InterPro" id="IPR013898">
    <property type="entry name" value="Atg43"/>
</dbReference>
<comment type="caution">
    <text evidence="2">The sequence shown here is derived from an EMBL/GenBank/DDBJ whole genome shotgun (WGS) entry which is preliminary data.</text>
</comment>